<reference evidence="1" key="1">
    <citation type="journal article" date="2013" name="Proc. Natl. Acad. Sci. U.S.A.">
        <title>Mapping gene clusters within arrayed metagenomic libraries to expand the structural diversity of biomedically relevant natural products.</title>
        <authorList>
            <person name="Owen J.G."/>
            <person name="Reddy B.V."/>
            <person name="Ternei M.A."/>
            <person name="Charlop-Powers Z."/>
            <person name="Calle P.Y."/>
            <person name="Kim J.H."/>
            <person name="Brady S.F."/>
        </authorList>
    </citation>
    <scope>NUCLEOTIDE SEQUENCE</scope>
</reference>
<dbReference type="EMBL" id="KF264565">
    <property type="protein sequence ID" value="AGS49943.1"/>
    <property type="molecule type" value="Genomic_DNA"/>
</dbReference>
<name>S5TNC4_9BACT</name>
<organism evidence="1">
    <name type="scientific">uncultured bacterium esnapd26</name>
    <dbReference type="NCBI Taxonomy" id="1366607"/>
    <lineage>
        <taxon>Bacteria</taxon>
        <taxon>environmental samples</taxon>
    </lineage>
</organism>
<dbReference type="AlphaFoldDB" id="S5TNC4"/>
<accession>S5TNC4</accession>
<protein>
    <submittedName>
        <fullName evidence="1">Transcriptional regulator</fullName>
    </submittedName>
</protein>
<evidence type="ECO:0000313" key="1">
    <source>
        <dbReference type="EMBL" id="AGS49943.1"/>
    </source>
</evidence>
<proteinExistence type="predicted"/>
<sequence length="77" mass="8976">MLERLKADPALRLSETGRVLLRMLTMHSIDGQEWERILHRVPPHLYGVIAEFAREHARVWTECADRLENWVATLAAE</sequence>